<keyword evidence="6" id="KW-0472">Membrane</keyword>
<evidence type="ECO:0000256" key="7">
    <source>
        <dbReference type="ARBA" id="ARBA00023180"/>
    </source>
</evidence>
<reference evidence="14" key="1">
    <citation type="submission" date="2016-08" db="EMBL/GenBank/DDBJ databases">
        <title>VSG repertoire of Trypanosoma brucei EATRO 1125.</title>
        <authorList>
            <person name="Cross G.A."/>
        </authorList>
    </citation>
    <scope>NUCLEOTIDE SEQUENCE</scope>
    <source>
        <strain evidence="14">EATRO 1125</strain>
    </source>
</reference>
<dbReference type="GO" id="GO:0005886">
    <property type="term" value="C:plasma membrane"/>
    <property type="evidence" value="ECO:0007669"/>
    <property type="project" value="UniProtKB-SubCell"/>
</dbReference>
<keyword evidence="5 11" id="KW-0732">Signal</keyword>
<comment type="subcellular location">
    <subcellularLocation>
        <location evidence="2">Cell membrane</location>
        <topology evidence="2">Lipid-anchor</topology>
        <topology evidence="2">GPI-anchor</topology>
    </subcellularLocation>
</comment>
<evidence type="ECO:0000256" key="9">
    <source>
        <dbReference type="SAM" id="Coils"/>
    </source>
</evidence>
<evidence type="ECO:0000259" key="12">
    <source>
        <dbReference type="Pfam" id="PF10659"/>
    </source>
</evidence>
<protein>
    <submittedName>
        <fullName evidence="14">Variant surface glycoprotein 1125.224</fullName>
    </submittedName>
</protein>
<dbReference type="AlphaFoldDB" id="A0A1J0R5H7"/>
<accession>A0A1J0R5H7</accession>
<keyword evidence="4" id="KW-0336">GPI-anchor</keyword>
<keyword evidence="3" id="KW-1003">Cell membrane</keyword>
<organism evidence="14">
    <name type="scientific">Trypanosoma brucei</name>
    <dbReference type="NCBI Taxonomy" id="5691"/>
    <lineage>
        <taxon>Eukaryota</taxon>
        <taxon>Discoba</taxon>
        <taxon>Euglenozoa</taxon>
        <taxon>Kinetoplastea</taxon>
        <taxon>Metakinetoplastina</taxon>
        <taxon>Trypanosomatida</taxon>
        <taxon>Trypanosomatidae</taxon>
        <taxon>Trypanosoma</taxon>
    </lineage>
</organism>
<keyword evidence="8" id="KW-0449">Lipoprotein</keyword>
<feature type="region of interest" description="Disordered" evidence="10">
    <location>
        <begin position="376"/>
        <end position="403"/>
    </location>
</feature>
<evidence type="ECO:0000256" key="8">
    <source>
        <dbReference type="ARBA" id="ARBA00023288"/>
    </source>
</evidence>
<keyword evidence="9" id="KW-0175">Coiled coil</keyword>
<evidence type="ECO:0000256" key="2">
    <source>
        <dbReference type="ARBA" id="ARBA00004609"/>
    </source>
</evidence>
<evidence type="ECO:0000313" key="14">
    <source>
        <dbReference type="EMBL" id="APD73065.1"/>
    </source>
</evidence>
<evidence type="ECO:0000256" key="11">
    <source>
        <dbReference type="SAM" id="SignalP"/>
    </source>
</evidence>
<dbReference type="Pfam" id="PF13206">
    <property type="entry name" value="VSG_B"/>
    <property type="match status" value="1"/>
</dbReference>
<proteinExistence type="predicted"/>
<dbReference type="GO" id="GO:0098552">
    <property type="term" value="C:side of membrane"/>
    <property type="evidence" value="ECO:0007669"/>
    <property type="project" value="UniProtKB-KW"/>
</dbReference>
<dbReference type="InterPro" id="IPR025932">
    <property type="entry name" value="Trypano_VSG_B_N_dom"/>
</dbReference>
<evidence type="ECO:0000256" key="4">
    <source>
        <dbReference type="ARBA" id="ARBA00022622"/>
    </source>
</evidence>
<feature type="domain" description="Trypanosome variant surface glycoprotein B-type N-terminal" evidence="13">
    <location>
        <begin position="11"/>
        <end position="350"/>
    </location>
</feature>
<dbReference type="InterPro" id="IPR019609">
    <property type="entry name" value="Variant_surf_glycoprt_trypan_C"/>
</dbReference>
<evidence type="ECO:0000256" key="6">
    <source>
        <dbReference type="ARBA" id="ARBA00023136"/>
    </source>
</evidence>
<feature type="domain" description="Trypanosome variant surface glycoprotein C-terminal" evidence="12">
    <location>
        <begin position="392"/>
        <end position="502"/>
    </location>
</feature>
<feature type="coiled-coil region" evidence="9">
    <location>
        <begin position="325"/>
        <end position="355"/>
    </location>
</feature>
<sequence>MLPPVFAASLYLALLSPTAHAAAGDNINEFTVMCKLFTACEQGISANAAATPNSLDDELETMIAINLTAADKSFFERNFDSDKTHDTDENYTKYKATWAALKKDLGSKKIGTFDLKLTRLPDSALRGYVQRAALAAIAALTSAKDQLSKGPTSQTINNKLKEVLYGDKQAAASADADKTFGSTLAAACGNNGAAENKVGISLSNDLVCLCGGGNTAIAACAGTGATLAGGQAFAAGSQTGTPALTDVRAKCHDKNKGPTSGTELQALLTTFESMIGARDGTTSGAEANYGKGAAATCNAGDGNSCVNYKYQLGAADRGIPWVKKLKSAIADIKALNTKIAEVKQVQTKVKNMEETLLLTYMAAQAIITDSTKTQQKEAADTAAKPRTQTGICKPQNKTPADCPSQHCDYDKEKGCTAKPESKTTAAAGTGETSNAEGKKCSDFNTQPDCEAAVGPVPTGKAKFCGWITYVDGKGKLDTPECRDFSFIVDQKLVLMAVCFKRLMTF</sequence>
<evidence type="ECO:0000256" key="5">
    <source>
        <dbReference type="ARBA" id="ARBA00022729"/>
    </source>
</evidence>
<feature type="compositionally biased region" description="Polar residues" evidence="10">
    <location>
        <begin position="386"/>
        <end position="398"/>
    </location>
</feature>
<evidence type="ECO:0000256" key="10">
    <source>
        <dbReference type="SAM" id="MobiDB-lite"/>
    </source>
</evidence>
<dbReference type="VEuPathDB" id="TriTrypDB:Tb09.v4.0102"/>
<keyword evidence="7" id="KW-0325">Glycoprotein</keyword>
<feature type="signal peptide" evidence="11">
    <location>
        <begin position="1"/>
        <end position="21"/>
    </location>
</feature>
<evidence type="ECO:0000256" key="3">
    <source>
        <dbReference type="ARBA" id="ARBA00022475"/>
    </source>
</evidence>
<dbReference type="VEuPathDB" id="TriTrypDB:Tb427_000358000"/>
<dbReference type="EMBL" id="KX699109">
    <property type="protein sequence ID" value="APD73065.1"/>
    <property type="molecule type" value="Genomic_DNA"/>
</dbReference>
<comment type="function">
    <text evidence="1">VSG forms a coat on the surface of the parasite. The trypanosome evades the immune response of the host by expressing a series of antigenically distinct VSGs from an estimated 1000 VSG genes.</text>
</comment>
<dbReference type="Pfam" id="PF10659">
    <property type="entry name" value="Trypan_glycop_C"/>
    <property type="match status" value="1"/>
</dbReference>
<feature type="chain" id="PRO_5012904581" evidence="11">
    <location>
        <begin position="22"/>
        <end position="505"/>
    </location>
</feature>
<evidence type="ECO:0000259" key="13">
    <source>
        <dbReference type="Pfam" id="PF13206"/>
    </source>
</evidence>
<evidence type="ECO:0000256" key="1">
    <source>
        <dbReference type="ARBA" id="ARBA00002523"/>
    </source>
</evidence>
<name>A0A1J0R5H7_9TRYP</name>